<comment type="subcellular location">
    <subcellularLocation>
        <location evidence="3">Chromosome</location>
    </subcellularLocation>
    <subcellularLocation>
        <location evidence="2">Nucleus</location>
    </subcellularLocation>
</comment>
<protein>
    <recommendedName>
        <fullName evidence="5">DNA repair protein RAD50</fullName>
    </recommendedName>
</protein>
<dbReference type="STRING" id="1504633.A0A2T7F695"/>
<comment type="similarity">
    <text evidence="4">Belongs to the SMC family. RAD50 subfamily.</text>
</comment>
<evidence type="ECO:0000256" key="5">
    <source>
        <dbReference type="ARBA" id="ARBA00017893"/>
    </source>
</evidence>
<evidence type="ECO:0000256" key="13">
    <source>
        <dbReference type="ARBA" id="ARBA00022842"/>
    </source>
</evidence>
<evidence type="ECO:0000256" key="14">
    <source>
        <dbReference type="ARBA" id="ARBA00023054"/>
    </source>
</evidence>
<dbReference type="GO" id="GO:0006302">
    <property type="term" value="P:double-strand break repair"/>
    <property type="evidence" value="ECO:0007669"/>
    <property type="project" value="InterPro"/>
</dbReference>
<name>A0A2T7F695_9POAL</name>
<keyword evidence="13" id="KW-0460">Magnesium</keyword>
<dbReference type="SUPFAM" id="SSF52540">
    <property type="entry name" value="P-loop containing nucleoside triphosphate hydrolases"/>
    <property type="match status" value="1"/>
</dbReference>
<evidence type="ECO:0000256" key="15">
    <source>
        <dbReference type="ARBA" id="ARBA00023204"/>
    </source>
</evidence>
<dbReference type="EMBL" id="CM009749">
    <property type="protein sequence ID" value="PUZ75603.1"/>
    <property type="molecule type" value="Genomic_DNA"/>
</dbReference>
<dbReference type="FunFam" id="3.40.50.300:FF:001649">
    <property type="entry name" value="DNA repair protein RAD50"/>
    <property type="match status" value="1"/>
</dbReference>
<keyword evidence="14 21" id="KW-0175">Coiled coil</keyword>
<comment type="subunit">
    <text evidence="20">Component of the MRN complex composed of two heterodimers RAD50 and MRE11 associated with a single NBS1.</text>
</comment>
<dbReference type="OrthoDB" id="18797at2759"/>
<dbReference type="GO" id="GO:0043047">
    <property type="term" value="F:single-stranded telomeric DNA binding"/>
    <property type="evidence" value="ECO:0007669"/>
    <property type="project" value="TreeGrafter"/>
</dbReference>
<organism evidence="23 24">
    <name type="scientific">Panicum hallii var. hallii</name>
    <dbReference type="NCBI Taxonomy" id="1504633"/>
    <lineage>
        <taxon>Eukaryota</taxon>
        <taxon>Viridiplantae</taxon>
        <taxon>Streptophyta</taxon>
        <taxon>Embryophyta</taxon>
        <taxon>Tracheophyta</taxon>
        <taxon>Spermatophyta</taxon>
        <taxon>Magnoliopsida</taxon>
        <taxon>Liliopsida</taxon>
        <taxon>Poales</taxon>
        <taxon>Poaceae</taxon>
        <taxon>PACMAD clade</taxon>
        <taxon>Panicoideae</taxon>
        <taxon>Panicodae</taxon>
        <taxon>Paniceae</taxon>
        <taxon>Panicinae</taxon>
        <taxon>Panicum</taxon>
        <taxon>Panicum sect. Panicum</taxon>
    </lineage>
</organism>
<dbReference type="AlphaFoldDB" id="A0A2T7F695"/>
<dbReference type="Gene3D" id="3.40.50.300">
    <property type="entry name" value="P-loop containing nucleotide triphosphate hydrolases"/>
    <property type="match status" value="1"/>
</dbReference>
<keyword evidence="24" id="KW-1185">Reference proteome</keyword>
<evidence type="ECO:0000256" key="7">
    <source>
        <dbReference type="ARBA" id="ARBA00022723"/>
    </source>
</evidence>
<dbReference type="GO" id="GO:0000794">
    <property type="term" value="C:condensed nuclear chromosome"/>
    <property type="evidence" value="ECO:0007669"/>
    <property type="project" value="TreeGrafter"/>
</dbReference>
<comment type="catalytic activity">
    <reaction evidence="19">
        <text>ATP + H2O = ADP + phosphate + H(+)</text>
        <dbReference type="Rhea" id="RHEA:13065"/>
        <dbReference type="ChEBI" id="CHEBI:15377"/>
        <dbReference type="ChEBI" id="CHEBI:15378"/>
        <dbReference type="ChEBI" id="CHEBI:30616"/>
        <dbReference type="ChEBI" id="CHEBI:43474"/>
        <dbReference type="ChEBI" id="CHEBI:456216"/>
    </reaction>
</comment>
<evidence type="ECO:0000313" key="23">
    <source>
        <dbReference type="EMBL" id="PUZ75603.1"/>
    </source>
</evidence>
<evidence type="ECO:0000256" key="3">
    <source>
        <dbReference type="ARBA" id="ARBA00004286"/>
    </source>
</evidence>
<dbReference type="GO" id="GO:0007004">
    <property type="term" value="P:telomere maintenance via telomerase"/>
    <property type="evidence" value="ECO:0007669"/>
    <property type="project" value="TreeGrafter"/>
</dbReference>
<evidence type="ECO:0000256" key="4">
    <source>
        <dbReference type="ARBA" id="ARBA00009439"/>
    </source>
</evidence>
<keyword evidence="8" id="KW-0547">Nucleotide-binding</keyword>
<dbReference type="PANTHER" id="PTHR18867:SF12">
    <property type="entry name" value="DNA REPAIR PROTEIN RAD50"/>
    <property type="match status" value="1"/>
</dbReference>
<dbReference type="PANTHER" id="PTHR18867">
    <property type="entry name" value="RAD50"/>
    <property type="match status" value="1"/>
</dbReference>
<feature type="coiled-coil region" evidence="21">
    <location>
        <begin position="514"/>
        <end position="565"/>
    </location>
</feature>
<reference evidence="23 24" key="1">
    <citation type="submission" date="2018-04" db="EMBL/GenBank/DDBJ databases">
        <title>WGS assembly of Panicum hallii var. hallii HAL2.</title>
        <authorList>
            <person name="Lovell J."/>
            <person name="Jenkins J."/>
            <person name="Lowry D."/>
            <person name="Mamidi S."/>
            <person name="Sreedasyam A."/>
            <person name="Weng X."/>
            <person name="Barry K."/>
            <person name="Bonette J."/>
            <person name="Campitelli B."/>
            <person name="Daum C."/>
            <person name="Gordon S."/>
            <person name="Gould B."/>
            <person name="Lipzen A."/>
            <person name="MacQueen A."/>
            <person name="Palacio-Mejia J."/>
            <person name="Plott C."/>
            <person name="Shakirov E."/>
            <person name="Shu S."/>
            <person name="Yoshinaga Y."/>
            <person name="Zane M."/>
            <person name="Rokhsar D."/>
            <person name="Grimwood J."/>
            <person name="Schmutz J."/>
            <person name="Juenger T."/>
        </authorList>
    </citation>
    <scope>NUCLEOTIDE SEQUENCE [LARGE SCALE GENOMIC DNA]</scope>
    <source>
        <strain evidence="24">cv. HAL2</strain>
    </source>
</reference>
<evidence type="ECO:0000256" key="9">
    <source>
        <dbReference type="ARBA" id="ARBA00022763"/>
    </source>
</evidence>
<dbReference type="GO" id="GO:0030870">
    <property type="term" value="C:Mre11 complex"/>
    <property type="evidence" value="ECO:0007669"/>
    <property type="project" value="TreeGrafter"/>
</dbReference>
<dbReference type="GO" id="GO:0000722">
    <property type="term" value="P:telomere maintenance via recombination"/>
    <property type="evidence" value="ECO:0007669"/>
    <property type="project" value="TreeGrafter"/>
</dbReference>
<keyword evidence="10" id="KW-0378">Hydrolase</keyword>
<keyword evidence="18" id="KW-0131">Cell cycle</keyword>
<evidence type="ECO:0000256" key="19">
    <source>
        <dbReference type="ARBA" id="ARBA00049360"/>
    </source>
</evidence>
<dbReference type="Gramene" id="PUZ75603">
    <property type="protein sequence ID" value="PUZ75603"/>
    <property type="gene ID" value="GQ55_1G193700"/>
</dbReference>
<evidence type="ECO:0000256" key="18">
    <source>
        <dbReference type="ARBA" id="ARBA00023306"/>
    </source>
</evidence>
<comment type="cofactor">
    <cofactor evidence="1">
        <name>Zn(2+)</name>
        <dbReference type="ChEBI" id="CHEBI:29105"/>
    </cofactor>
</comment>
<dbReference type="GO" id="GO:0003691">
    <property type="term" value="F:double-stranded telomeric DNA binding"/>
    <property type="evidence" value="ECO:0007669"/>
    <property type="project" value="TreeGrafter"/>
</dbReference>
<evidence type="ECO:0000259" key="22">
    <source>
        <dbReference type="Pfam" id="PF13476"/>
    </source>
</evidence>
<keyword evidence="7" id="KW-0479">Metal-binding</keyword>
<evidence type="ECO:0000256" key="1">
    <source>
        <dbReference type="ARBA" id="ARBA00001947"/>
    </source>
</evidence>
<evidence type="ECO:0000256" key="6">
    <source>
        <dbReference type="ARBA" id="ARBA00022454"/>
    </source>
</evidence>
<dbReference type="InterPro" id="IPR027417">
    <property type="entry name" value="P-loop_NTPase"/>
</dbReference>
<evidence type="ECO:0000256" key="10">
    <source>
        <dbReference type="ARBA" id="ARBA00022801"/>
    </source>
</evidence>
<dbReference type="Pfam" id="PF13476">
    <property type="entry name" value="AAA_23"/>
    <property type="match status" value="1"/>
</dbReference>
<keyword evidence="6" id="KW-0158">Chromosome</keyword>
<keyword evidence="17" id="KW-0469">Meiosis</keyword>
<evidence type="ECO:0000256" key="2">
    <source>
        <dbReference type="ARBA" id="ARBA00004123"/>
    </source>
</evidence>
<sequence>MSTVDKMLIKGIRSFDPDNKNVITFFKPLTLIVGPNGAGKTTIIECLKLSCTGELPPNSRSGHTFVHDPKVAGETETKGQIKLRFKTAAGKDVVCIRSFQLTQKASKMEFKAIESVLQTINPHTGEKVCLSYRCADMDREIPALMGVSKAVLENVIFVHQDESNWPLQDPSTLKKKFDDIFSATRYTKALEVIKKLHKDQAQEIKNFRLKLENLQTVKDQAYKLRENIAQDEEKSDASKSQMEQLKAKIQGIENEILHMKTNLDELRRLQGQISTKATERSTLFTLQQQQYAALSEENEDTDEELMEWQAKFEERIALLETKISKLGREMDDEAAETSRLSHTISVLTREIGKLQAEADAHMSIKQERDSDIKRIFTKHNFGPVPEFPFTNDVAMNLTNRIKARLSDLENDLQEKKKSNDDQLDVLWKHYLKVNARYSEVDGQIQSKIESMSGLSRRTKDKEKERDAAEVELSKINLSRLDERERHLQIEVERKTLALGERDYDLIINQKRTDIFSLEHKIKTFQREKDNINRDADDRVKLGLKKDALETIKEKLNEMVNEHKDKIRSVLRGRLPAEKDMKKEISQAFWFVLITLLILY</sequence>
<dbReference type="Proteomes" id="UP000244336">
    <property type="component" value="Chromosome 1"/>
</dbReference>
<evidence type="ECO:0000256" key="12">
    <source>
        <dbReference type="ARBA" id="ARBA00022840"/>
    </source>
</evidence>
<dbReference type="GO" id="GO:0046872">
    <property type="term" value="F:metal ion binding"/>
    <property type="evidence" value="ECO:0007669"/>
    <property type="project" value="UniProtKB-KW"/>
</dbReference>
<keyword evidence="15" id="KW-0234">DNA repair</keyword>
<evidence type="ECO:0000256" key="16">
    <source>
        <dbReference type="ARBA" id="ARBA00023242"/>
    </source>
</evidence>
<proteinExistence type="inferred from homology"/>
<evidence type="ECO:0000256" key="11">
    <source>
        <dbReference type="ARBA" id="ARBA00022833"/>
    </source>
</evidence>
<feature type="domain" description="Rad50/SbcC-type AAA" evidence="22">
    <location>
        <begin position="6"/>
        <end position="256"/>
    </location>
</feature>
<evidence type="ECO:0000256" key="21">
    <source>
        <dbReference type="SAM" id="Coils"/>
    </source>
</evidence>
<evidence type="ECO:0000256" key="17">
    <source>
        <dbReference type="ARBA" id="ARBA00023254"/>
    </source>
</evidence>
<keyword evidence="11" id="KW-0862">Zinc</keyword>
<keyword evidence="12" id="KW-0067">ATP-binding</keyword>
<accession>A0A2T7F695</accession>
<evidence type="ECO:0000313" key="24">
    <source>
        <dbReference type="Proteomes" id="UP000244336"/>
    </source>
</evidence>
<dbReference type="GO" id="GO:0005524">
    <property type="term" value="F:ATP binding"/>
    <property type="evidence" value="ECO:0007669"/>
    <property type="project" value="UniProtKB-KW"/>
</dbReference>
<dbReference type="GO" id="GO:0070192">
    <property type="term" value="P:chromosome organization involved in meiotic cell cycle"/>
    <property type="evidence" value="ECO:0007669"/>
    <property type="project" value="TreeGrafter"/>
</dbReference>
<dbReference type="GO" id="GO:0016887">
    <property type="term" value="F:ATP hydrolysis activity"/>
    <property type="evidence" value="ECO:0007669"/>
    <property type="project" value="InterPro"/>
</dbReference>
<gene>
    <name evidence="23" type="ORF">GQ55_1G193700</name>
</gene>
<dbReference type="GO" id="GO:0051880">
    <property type="term" value="F:G-quadruplex DNA binding"/>
    <property type="evidence" value="ECO:0007669"/>
    <property type="project" value="TreeGrafter"/>
</dbReference>
<keyword evidence="16" id="KW-0539">Nucleus</keyword>
<evidence type="ECO:0000256" key="20">
    <source>
        <dbReference type="ARBA" id="ARBA00064981"/>
    </source>
</evidence>
<feature type="coiled-coil region" evidence="21">
    <location>
        <begin position="197"/>
        <end position="336"/>
    </location>
</feature>
<keyword evidence="9" id="KW-0227">DNA damage</keyword>
<feature type="coiled-coil region" evidence="21">
    <location>
        <begin position="398"/>
        <end position="425"/>
    </location>
</feature>
<dbReference type="InterPro" id="IPR038729">
    <property type="entry name" value="Rad50/SbcC_AAA"/>
</dbReference>
<evidence type="ECO:0000256" key="8">
    <source>
        <dbReference type="ARBA" id="ARBA00022741"/>
    </source>
</evidence>